<evidence type="ECO:0000313" key="4">
    <source>
        <dbReference type="EMBL" id="MBB5073906.1"/>
    </source>
</evidence>
<dbReference type="Gene3D" id="1.20.5.170">
    <property type="match status" value="3"/>
</dbReference>
<keyword evidence="5" id="KW-1185">Reference proteome</keyword>
<dbReference type="EMBL" id="JACHIM010000003">
    <property type="protein sequence ID" value="MBB5073906.1"/>
    <property type="molecule type" value="Genomic_DNA"/>
</dbReference>
<feature type="domain" description="Trimeric autotransporter adhesin YadA-like head" evidence="2">
    <location>
        <begin position="20"/>
        <end position="43"/>
    </location>
</feature>
<sequence length="562" mass="59090">MVANLLEDGGDDRFVIAYEKDAIAIGSHAQAEKSYSVAIGSNALVRVKDGVAIGGGSVSLTQKGILGYDPATNESSTDNSIAWKSTAGAFNIGEVGGEDGRGQLTRQITGVAAGIQDTDAVNVAQLKALKESLDEGWILSVNGKDGTGVSPGSTVDFTAVRHSDSDNTNIKIVKGENNTITFDLNEYIKVNRVETGISSLSNAGLIIKGGPNVTEGGINAGNKKITGVMAGERETDAVNYAQLKEVEKALKGNFLVKQDEEDSVITIGKETGGREISVAGVGNAARTISGVRAGIITADSMEAVNGAQLFEIKENIDSIYDDLGQINRTVSNYFGGGADTSNGTRPIYTIQGNQHTDVGSAFAGVDVVLSDVYEKISKATGTVQDALLWDAKEGAFVAFHGSGEEKSKSKLKYLLDGEIAENSTEAITGHQLYVLSNQLATYFGGGAKYENGQWIDPSFNIKQIGSDGDLSDKSYKNVADAFGGVNSNLSNLNDRLKIVEQRVSPVPPSDADTGLHWDEEQGAYDASHDGEAGKITNVADGKVEQGSSDAVNGGQLWQTNER</sequence>
<dbReference type="Gene3D" id="2.150.10.10">
    <property type="entry name" value="Serralysin-like metalloprotease, C-terminal"/>
    <property type="match status" value="1"/>
</dbReference>
<evidence type="ECO:0000313" key="5">
    <source>
        <dbReference type="Proteomes" id="UP000561417"/>
    </source>
</evidence>
<dbReference type="InterPro" id="IPR008635">
    <property type="entry name" value="Coiled_stalk_dom"/>
</dbReference>
<accession>A0A840NMI5</accession>
<dbReference type="Gene3D" id="6.10.250.2040">
    <property type="match status" value="1"/>
</dbReference>
<feature type="domain" description="Trimeric autotransporter adhesin YadA-like stalk" evidence="3">
    <location>
        <begin position="288"/>
        <end position="326"/>
    </location>
</feature>
<feature type="domain" description="Trimeric autotransporter adhesin YadA-like stalk" evidence="3">
    <location>
        <begin position="107"/>
        <end position="146"/>
    </location>
</feature>
<dbReference type="Proteomes" id="UP000561417">
    <property type="component" value="Unassembled WGS sequence"/>
</dbReference>
<dbReference type="Gene3D" id="6.20.50.100">
    <property type="match status" value="1"/>
</dbReference>
<feature type="region of interest" description="Disordered" evidence="1">
    <location>
        <begin position="504"/>
        <end position="562"/>
    </location>
</feature>
<feature type="domain" description="Trimeric autotransporter adhesin YadA-like stalk" evidence="3">
    <location>
        <begin position="534"/>
        <end position="561"/>
    </location>
</feature>
<dbReference type="InterPro" id="IPR011049">
    <property type="entry name" value="Serralysin-like_metalloprot_C"/>
</dbReference>
<evidence type="ECO:0000259" key="2">
    <source>
        <dbReference type="Pfam" id="PF05658"/>
    </source>
</evidence>
<dbReference type="Gene3D" id="4.10.80.270">
    <property type="match status" value="1"/>
</dbReference>
<dbReference type="AlphaFoldDB" id="A0A840NMI5"/>
<dbReference type="Gene3D" id="2.20.70.140">
    <property type="match status" value="1"/>
</dbReference>
<proteinExistence type="predicted"/>
<dbReference type="GO" id="GO:0019867">
    <property type="term" value="C:outer membrane"/>
    <property type="evidence" value="ECO:0007669"/>
    <property type="project" value="InterPro"/>
</dbReference>
<name>A0A840NMI5_9HYPH</name>
<gene>
    <name evidence="4" type="ORF">HNQ69_001032</name>
</gene>
<feature type="compositionally biased region" description="Polar residues" evidence="1">
    <location>
        <begin position="545"/>
        <end position="562"/>
    </location>
</feature>
<feature type="domain" description="Trimeric autotransporter adhesin YadA-like stalk" evidence="3">
    <location>
        <begin position="422"/>
        <end position="448"/>
    </location>
</feature>
<evidence type="ECO:0000256" key="1">
    <source>
        <dbReference type="SAM" id="MobiDB-lite"/>
    </source>
</evidence>
<dbReference type="Pfam" id="PF05662">
    <property type="entry name" value="YadA_stalk"/>
    <property type="match status" value="5"/>
</dbReference>
<dbReference type="Gene3D" id="6.10.250.2030">
    <property type="match status" value="1"/>
</dbReference>
<evidence type="ECO:0000259" key="3">
    <source>
        <dbReference type="Pfam" id="PF05662"/>
    </source>
</evidence>
<protein>
    <submittedName>
        <fullName evidence="4">Autotransporter adhesin</fullName>
    </submittedName>
</protein>
<dbReference type="Pfam" id="PF05658">
    <property type="entry name" value="YadA_head"/>
    <property type="match status" value="1"/>
</dbReference>
<dbReference type="InterPro" id="IPR008640">
    <property type="entry name" value="Adhesin_Head_dom"/>
</dbReference>
<feature type="non-terminal residue" evidence="4">
    <location>
        <position position="562"/>
    </location>
</feature>
<comment type="caution">
    <text evidence="4">The sequence shown here is derived from an EMBL/GenBank/DDBJ whole genome shotgun (WGS) entry which is preliminary data.</text>
</comment>
<organism evidence="4 5">
    <name type="scientific">Bartonella callosciuri</name>
    <dbReference type="NCBI Taxonomy" id="686223"/>
    <lineage>
        <taxon>Bacteria</taxon>
        <taxon>Pseudomonadati</taxon>
        <taxon>Pseudomonadota</taxon>
        <taxon>Alphaproteobacteria</taxon>
        <taxon>Hyphomicrobiales</taxon>
        <taxon>Bartonellaceae</taxon>
        <taxon>Bartonella</taxon>
    </lineage>
</organism>
<feature type="domain" description="Trimeric autotransporter adhesin YadA-like stalk" evidence="3">
    <location>
        <begin position="224"/>
        <end position="255"/>
    </location>
</feature>
<reference evidence="4 5" key="1">
    <citation type="submission" date="2020-08" db="EMBL/GenBank/DDBJ databases">
        <title>Genomic Encyclopedia of Type Strains, Phase IV (KMG-IV): sequencing the most valuable type-strain genomes for metagenomic binning, comparative biology and taxonomic classification.</title>
        <authorList>
            <person name="Goeker M."/>
        </authorList>
    </citation>
    <scope>NUCLEOTIDE SEQUENCE [LARGE SCALE GENOMIC DNA]</scope>
    <source>
        <strain evidence="4 5">DSM 28538</strain>
    </source>
</reference>
<dbReference type="SUPFAM" id="SSF101967">
    <property type="entry name" value="Adhesin YadA, collagen-binding domain"/>
    <property type="match status" value="3"/>
</dbReference>